<accession>A0ABS9L2H6</accession>
<evidence type="ECO:0000256" key="3">
    <source>
        <dbReference type="ARBA" id="ARBA00022723"/>
    </source>
</evidence>
<name>A0ABS9L2H6_9MICC</name>
<keyword evidence="3 6" id="KW-0479">Metal-binding</keyword>
<dbReference type="InterPro" id="IPR029060">
    <property type="entry name" value="PIN-like_dom_sf"/>
</dbReference>
<keyword evidence="1 6" id="KW-1277">Toxin-antitoxin system</keyword>
<dbReference type="RefSeq" id="WP_237817962.1">
    <property type="nucleotide sequence ID" value="NZ_JAKLTQ010000001.1"/>
</dbReference>
<evidence type="ECO:0000256" key="6">
    <source>
        <dbReference type="HAMAP-Rule" id="MF_00265"/>
    </source>
</evidence>
<dbReference type="InterPro" id="IPR022907">
    <property type="entry name" value="VapC_family"/>
</dbReference>
<feature type="binding site" evidence="6">
    <location>
        <position position="6"/>
    </location>
    <ligand>
        <name>Mg(2+)</name>
        <dbReference type="ChEBI" id="CHEBI:18420"/>
    </ligand>
</feature>
<proteinExistence type="inferred from homology"/>
<comment type="similarity">
    <text evidence="6">Belongs to the PINc/VapC protein family.</text>
</comment>
<dbReference type="Pfam" id="PF01850">
    <property type="entry name" value="PIN"/>
    <property type="match status" value="1"/>
</dbReference>
<evidence type="ECO:0000256" key="4">
    <source>
        <dbReference type="ARBA" id="ARBA00022801"/>
    </source>
</evidence>
<feature type="binding site" evidence="6">
    <location>
        <position position="94"/>
    </location>
    <ligand>
        <name>Mg(2+)</name>
        <dbReference type="ChEBI" id="CHEBI:18420"/>
    </ligand>
</feature>
<dbReference type="SUPFAM" id="SSF88723">
    <property type="entry name" value="PIN domain-like"/>
    <property type="match status" value="1"/>
</dbReference>
<comment type="caution">
    <text evidence="8">The sequence shown here is derived from an EMBL/GenBank/DDBJ whole genome shotgun (WGS) entry which is preliminary data.</text>
</comment>
<dbReference type="HAMAP" id="MF_00265">
    <property type="entry name" value="VapC_Nob1"/>
    <property type="match status" value="1"/>
</dbReference>
<dbReference type="Gene3D" id="3.40.50.1010">
    <property type="entry name" value="5'-nuclease"/>
    <property type="match status" value="1"/>
</dbReference>
<evidence type="ECO:0000313" key="9">
    <source>
        <dbReference type="Proteomes" id="UP001165368"/>
    </source>
</evidence>
<comment type="cofactor">
    <cofactor evidence="6">
        <name>Mg(2+)</name>
        <dbReference type="ChEBI" id="CHEBI:18420"/>
    </cofactor>
</comment>
<evidence type="ECO:0000313" key="8">
    <source>
        <dbReference type="EMBL" id="MCG2620880.1"/>
    </source>
</evidence>
<evidence type="ECO:0000256" key="1">
    <source>
        <dbReference type="ARBA" id="ARBA00022649"/>
    </source>
</evidence>
<evidence type="ECO:0000256" key="2">
    <source>
        <dbReference type="ARBA" id="ARBA00022722"/>
    </source>
</evidence>
<dbReference type="CDD" id="cd09874">
    <property type="entry name" value="PIN_MT3492-like"/>
    <property type="match status" value="1"/>
</dbReference>
<feature type="domain" description="PIN" evidence="7">
    <location>
        <begin position="3"/>
        <end position="120"/>
    </location>
</feature>
<dbReference type="Proteomes" id="UP001165368">
    <property type="component" value="Unassembled WGS sequence"/>
</dbReference>
<keyword evidence="6" id="KW-0800">Toxin</keyword>
<sequence>MIIYLDTSAVLKLVIDEAESGALARQMTKFSAAGDMLVASMLLYTELHCAARRRATPLPAHLINSVLNSVNLVDVSREDLLFAAALTSGLRTADAIHLATAIRLHADVLVAYDRELLAAAESAGLSTASPGRSQES</sequence>
<evidence type="ECO:0000256" key="5">
    <source>
        <dbReference type="ARBA" id="ARBA00022842"/>
    </source>
</evidence>
<organism evidence="8 9">
    <name type="scientific">Arthrobacter hankyongi</name>
    <dbReference type="NCBI Taxonomy" id="2904801"/>
    <lineage>
        <taxon>Bacteria</taxon>
        <taxon>Bacillati</taxon>
        <taxon>Actinomycetota</taxon>
        <taxon>Actinomycetes</taxon>
        <taxon>Micrococcales</taxon>
        <taxon>Micrococcaceae</taxon>
        <taxon>Arthrobacter</taxon>
    </lineage>
</organism>
<keyword evidence="2 6" id="KW-0540">Nuclease</keyword>
<reference evidence="8" key="1">
    <citation type="submission" date="2022-01" db="EMBL/GenBank/DDBJ databases">
        <authorList>
            <person name="Jo J.-H."/>
            <person name="Im W.-T."/>
        </authorList>
    </citation>
    <scope>NUCLEOTIDE SEQUENCE</scope>
    <source>
        <strain evidence="8">I2-34</strain>
    </source>
</reference>
<keyword evidence="9" id="KW-1185">Reference proteome</keyword>
<evidence type="ECO:0000259" key="7">
    <source>
        <dbReference type="Pfam" id="PF01850"/>
    </source>
</evidence>
<protein>
    <recommendedName>
        <fullName evidence="6">Ribonuclease VapC</fullName>
        <shortName evidence="6">RNase VapC</shortName>
        <ecNumber evidence="6">3.1.-.-</ecNumber>
    </recommendedName>
    <alternativeName>
        <fullName evidence="6">Toxin VapC</fullName>
    </alternativeName>
</protein>
<keyword evidence="5 6" id="KW-0460">Magnesium</keyword>
<comment type="function">
    <text evidence="6">Toxic component of a toxin-antitoxin (TA) system. An RNase.</text>
</comment>
<dbReference type="EC" id="3.1.-.-" evidence="6"/>
<dbReference type="InterPro" id="IPR002716">
    <property type="entry name" value="PIN_dom"/>
</dbReference>
<dbReference type="EMBL" id="JAKLTQ010000001">
    <property type="protein sequence ID" value="MCG2620880.1"/>
    <property type="molecule type" value="Genomic_DNA"/>
</dbReference>
<gene>
    <name evidence="6" type="primary">vapC</name>
    <name evidence="8" type="ORF">LVY72_03005</name>
</gene>
<keyword evidence="4 6" id="KW-0378">Hydrolase</keyword>